<gene>
    <name evidence="2" type="ORF">TIFTF001_023228</name>
</gene>
<name>A0AA88DCB7_FICCA</name>
<dbReference type="AlphaFoldDB" id="A0AA88DCB7"/>
<keyword evidence="3" id="KW-1185">Reference proteome</keyword>
<sequence>MWKMSAHNMLVSKYRHSDSVDAFADLVEKLVEDVCIAFSRNVAARGYANRMEEQVTLANSEAKSAENTEKKAADKAKVAKEKLKDAENRASEAEDAPRKAEEVRRKADNDLATAQSKHSRFLQVAMPTALDEARQQAVEEYL</sequence>
<organism evidence="2 3">
    <name type="scientific">Ficus carica</name>
    <name type="common">Common fig</name>
    <dbReference type="NCBI Taxonomy" id="3494"/>
    <lineage>
        <taxon>Eukaryota</taxon>
        <taxon>Viridiplantae</taxon>
        <taxon>Streptophyta</taxon>
        <taxon>Embryophyta</taxon>
        <taxon>Tracheophyta</taxon>
        <taxon>Spermatophyta</taxon>
        <taxon>Magnoliopsida</taxon>
        <taxon>eudicotyledons</taxon>
        <taxon>Gunneridae</taxon>
        <taxon>Pentapetalae</taxon>
        <taxon>rosids</taxon>
        <taxon>fabids</taxon>
        <taxon>Rosales</taxon>
        <taxon>Moraceae</taxon>
        <taxon>Ficeae</taxon>
        <taxon>Ficus</taxon>
    </lineage>
</organism>
<evidence type="ECO:0000313" key="2">
    <source>
        <dbReference type="EMBL" id="GMN54098.1"/>
    </source>
</evidence>
<proteinExistence type="predicted"/>
<dbReference type="Proteomes" id="UP001187192">
    <property type="component" value="Unassembled WGS sequence"/>
</dbReference>
<feature type="compositionally biased region" description="Basic and acidic residues" evidence="1">
    <location>
        <begin position="63"/>
        <end position="109"/>
    </location>
</feature>
<comment type="caution">
    <text evidence="2">The sequence shown here is derived from an EMBL/GenBank/DDBJ whole genome shotgun (WGS) entry which is preliminary data.</text>
</comment>
<dbReference type="EMBL" id="BTGU01000049">
    <property type="protein sequence ID" value="GMN54098.1"/>
    <property type="molecule type" value="Genomic_DNA"/>
</dbReference>
<evidence type="ECO:0000313" key="3">
    <source>
        <dbReference type="Proteomes" id="UP001187192"/>
    </source>
</evidence>
<dbReference type="SUPFAM" id="SSF57997">
    <property type="entry name" value="Tropomyosin"/>
    <property type="match status" value="1"/>
</dbReference>
<protein>
    <submittedName>
        <fullName evidence="2">Uncharacterized protein</fullName>
    </submittedName>
</protein>
<feature type="region of interest" description="Disordered" evidence="1">
    <location>
        <begin position="59"/>
        <end position="119"/>
    </location>
</feature>
<evidence type="ECO:0000256" key="1">
    <source>
        <dbReference type="SAM" id="MobiDB-lite"/>
    </source>
</evidence>
<reference evidence="2" key="1">
    <citation type="submission" date="2023-07" db="EMBL/GenBank/DDBJ databases">
        <title>draft genome sequence of fig (Ficus carica).</title>
        <authorList>
            <person name="Takahashi T."/>
            <person name="Nishimura K."/>
        </authorList>
    </citation>
    <scope>NUCLEOTIDE SEQUENCE</scope>
</reference>
<accession>A0AA88DCB7</accession>